<reference evidence="3" key="1">
    <citation type="submission" date="2020-05" db="EMBL/GenBank/DDBJ databases">
        <title>Phylogenomic resolution of chytrid fungi.</title>
        <authorList>
            <person name="Stajich J.E."/>
            <person name="Amses K."/>
            <person name="Simmons R."/>
            <person name="Seto K."/>
            <person name="Myers J."/>
            <person name="Bonds A."/>
            <person name="Quandt C.A."/>
            <person name="Barry K."/>
            <person name="Liu P."/>
            <person name="Grigoriev I."/>
            <person name="Longcore J.E."/>
            <person name="James T.Y."/>
        </authorList>
    </citation>
    <scope>NUCLEOTIDE SEQUENCE</scope>
    <source>
        <strain evidence="3">JEL0513</strain>
    </source>
</reference>
<dbReference type="Proteomes" id="UP001211907">
    <property type="component" value="Unassembled WGS sequence"/>
</dbReference>
<keyword evidence="4" id="KW-1185">Reference proteome</keyword>
<feature type="compositionally biased region" description="Basic and acidic residues" evidence="1">
    <location>
        <begin position="46"/>
        <end position="55"/>
    </location>
</feature>
<feature type="region of interest" description="Disordered" evidence="1">
    <location>
        <begin position="33"/>
        <end position="55"/>
    </location>
</feature>
<evidence type="ECO:0000313" key="3">
    <source>
        <dbReference type="EMBL" id="KAJ3130939.1"/>
    </source>
</evidence>
<feature type="chain" id="PRO_5042013326" evidence="2">
    <location>
        <begin position="30"/>
        <end position="494"/>
    </location>
</feature>
<evidence type="ECO:0000256" key="2">
    <source>
        <dbReference type="SAM" id="SignalP"/>
    </source>
</evidence>
<comment type="caution">
    <text evidence="3">The sequence shown here is derived from an EMBL/GenBank/DDBJ whole genome shotgun (WGS) entry which is preliminary data.</text>
</comment>
<accession>A0AAD5T5K0</accession>
<evidence type="ECO:0000256" key="1">
    <source>
        <dbReference type="SAM" id="MobiDB-lite"/>
    </source>
</evidence>
<dbReference type="AlphaFoldDB" id="A0AAD5T5K0"/>
<keyword evidence="2" id="KW-0732">Signal</keyword>
<dbReference type="EMBL" id="JADGJH010000335">
    <property type="protein sequence ID" value="KAJ3130939.1"/>
    <property type="molecule type" value="Genomic_DNA"/>
</dbReference>
<organism evidence="3 4">
    <name type="scientific">Physocladia obscura</name>
    <dbReference type="NCBI Taxonomy" id="109957"/>
    <lineage>
        <taxon>Eukaryota</taxon>
        <taxon>Fungi</taxon>
        <taxon>Fungi incertae sedis</taxon>
        <taxon>Chytridiomycota</taxon>
        <taxon>Chytridiomycota incertae sedis</taxon>
        <taxon>Chytridiomycetes</taxon>
        <taxon>Chytridiales</taxon>
        <taxon>Chytriomycetaceae</taxon>
        <taxon>Physocladia</taxon>
    </lineage>
</organism>
<proteinExistence type="predicted"/>
<feature type="signal peptide" evidence="2">
    <location>
        <begin position="1"/>
        <end position="29"/>
    </location>
</feature>
<sequence length="494" mass="57482">MRRPKRISAAALAIIFLLLASRYLFSLLATPPDQSQTSKLNNNNKNENKRKADSRIVRHSPDKLLDYSSVDLIPWKHKDDFASFPRITYFNGHRGCNENMHGVMTRLKLNFNVLNPRKITRYGMRHVDGQTLINFGYIATLCNASDVIIIADTLPDARGILLSLVDPDESKRCKSNIVVELTNRFNWIVDAQKDYNELMLQLVENPPENLYWTANNPFEEVYFKMRVGKAPPFKLLRSLGVWDVDPFDNSAGITSVASKGKFGRVKIPDQINSLTIIRDETRNNQHPKVELLFRLYGIYDKVVRLPKHYGGPSILYRYKGLIEFPYQVSVMKFYENIAHGVPQVLPTPRLLHAIVKDAKLHHYFSGWIDKLEETAIYVANPEKHAAMQMKGDFLKKEVWEDAPRLRGIKRLDKPYRAAWAELCDFYRKEFEPFVYYFDSFDELKQMMAVPFEAFDYKNVRKKGPQFYEQIRNESMATWKDLFNVMGYGKLLDKK</sequence>
<name>A0AAD5T5K0_9FUNG</name>
<gene>
    <name evidence="3" type="ORF">HK100_007138</name>
</gene>
<evidence type="ECO:0000313" key="4">
    <source>
        <dbReference type="Proteomes" id="UP001211907"/>
    </source>
</evidence>
<protein>
    <submittedName>
        <fullName evidence="3">Uncharacterized protein</fullName>
    </submittedName>
</protein>